<sequence length="295" mass="30572">MSTAEHLGFRPSWSARALNSSDGGFIGIVMSDLYSAALAPIVVGAYRQLRESGHEVLLSTASLSQPGADRTLEEAQVAFIHDLRPSSLLIVGAVRDMRSLGPLAAQVPTVVAGSREVDLPVAAEVFTDDVAGMDDVITHLVGLGHRDIAHIAGIGRVGVARAAAYEKAMARHGLGAHTHVEWGDFEEHAGYRSTREFLASASPPTAITTAGDPAAAGALAAVREAGVDVAVVGYGNAPLAGYGLIQLTTVDPDNQKIGAAAASALLAARPGDDAARQIRIRPRLVVRSSAGRSRP</sequence>
<dbReference type="InterPro" id="IPR028082">
    <property type="entry name" value="Peripla_BP_I"/>
</dbReference>
<protein>
    <submittedName>
        <fullName evidence="5">HTH-type transcriptional repressor PurR</fullName>
    </submittedName>
</protein>
<dbReference type="EMBL" id="CP025198">
    <property type="protein sequence ID" value="AXE37682.1"/>
    <property type="molecule type" value="Genomic_DNA"/>
</dbReference>
<dbReference type="GO" id="GO:0003700">
    <property type="term" value="F:DNA-binding transcription factor activity"/>
    <property type="evidence" value="ECO:0007669"/>
    <property type="project" value="TreeGrafter"/>
</dbReference>
<evidence type="ECO:0000259" key="4">
    <source>
        <dbReference type="Pfam" id="PF13377"/>
    </source>
</evidence>
<evidence type="ECO:0000256" key="2">
    <source>
        <dbReference type="ARBA" id="ARBA00023125"/>
    </source>
</evidence>
<dbReference type="Proteomes" id="UP000251995">
    <property type="component" value="Chromosome"/>
</dbReference>
<dbReference type="AlphaFoldDB" id="A0A344UQY4"/>
<proteinExistence type="predicted"/>
<keyword evidence="3" id="KW-0804">Transcription</keyword>
<reference evidence="5 6" key="1">
    <citation type="submission" date="2017-12" db="EMBL/GenBank/DDBJ databases">
        <title>The whole genome sequence of the Acidipropionibacterium virtanenii sp. nov. type strain JS278.</title>
        <authorList>
            <person name="Laine P."/>
            <person name="Deptula P."/>
            <person name="Varmanen P."/>
            <person name="Auvinen P."/>
        </authorList>
    </citation>
    <scope>NUCLEOTIDE SEQUENCE [LARGE SCALE GENOMIC DNA]</scope>
    <source>
        <strain evidence="5 6">JS278</strain>
    </source>
</reference>
<keyword evidence="2" id="KW-0238">DNA-binding</keyword>
<evidence type="ECO:0000313" key="5">
    <source>
        <dbReference type="EMBL" id="AXE37682.1"/>
    </source>
</evidence>
<accession>A0A344UQY4</accession>
<dbReference type="Pfam" id="PF13377">
    <property type="entry name" value="Peripla_BP_3"/>
    <property type="match status" value="1"/>
</dbReference>
<dbReference type="CDD" id="cd06267">
    <property type="entry name" value="PBP1_LacI_sugar_binding-like"/>
    <property type="match status" value="1"/>
</dbReference>
<keyword evidence="6" id="KW-1185">Reference proteome</keyword>
<keyword evidence="1" id="KW-0805">Transcription regulation</keyword>
<name>A0A344UQY4_9ACTN</name>
<dbReference type="PANTHER" id="PTHR30146:SF155">
    <property type="entry name" value="ALANINE RACEMASE"/>
    <property type="match status" value="1"/>
</dbReference>
<dbReference type="KEGG" id="acij:JS278_00489"/>
<gene>
    <name evidence="5" type="primary">purR</name>
    <name evidence="5" type="ORF">JS278_00489</name>
</gene>
<evidence type="ECO:0000313" key="6">
    <source>
        <dbReference type="Proteomes" id="UP000251995"/>
    </source>
</evidence>
<dbReference type="PANTHER" id="PTHR30146">
    <property type="entry name" value="LACI-RELATED TRANSCRIPTIONAL REPRESSOR"/>
    <property type="match status" value="1"/>
</dbReference>
<feature type="domain" description="Transcriptional regulator LacI/GalR-like sensor" evidence="4">
    <location>
        <begin position="138"/>
        <end position="289"/>
    </location>
</feature>
<dbReference type="Gene3D" id="3.40.50.2300">
    <property type="match status" value="2"/>
</dbReference>
<organism evidence="5 6">
    <name type="scientific">Acidipropionibacterium virtanenii</name>
    <dbReference type="NCBI Taxonomy" id="2057246"/>
    <lineage>
        <taxon>Bacteria</taxon>
        <taxon>Bacillati</taxon>
        <taxon>Actinomycetota</taxon>
        <taxon>Actinomycetes</taxon>
        <taxon>Propionibacteriales</taxon>
        <taxon>Propionibacteriaceae</taxon>
        <taxon>Acidipropionibacterium</taxon>
    </lineage>
</organism>
<dbReference type="SUPFAM" id="SSF53822">
    <property type="entry name" value="Periplasmic binding protein-like I"/>
    <property type="match status" value="1"/>
</dbReference>
<dbReference type="GO" id="GO:0000976">
    <property type="term" value="F:transcription cis-regulatory region binding"/>
    <property type="evidence" value="ECO:0007669"/>
    <property type="project" value="TreeGrafter"/>
</dbReference>
<evidence type="ECO:0000256" key="1">
    <source>
        <dbReference type="ARBA" id="ARBA00023015"/>
    </source>
</evidence>
<evidence type="ECO:0000256" key="3">
    <source>
        <dbReference type="ARBA" id="ARBA00023163"/>
    </source>
</evidence>
<dbReference type="InterPro" id="IPR046335">
    <property type="entry name" value="LacI/GalR-like_sensor"/>
</dbReference>